<dbReference type="EMBL" id="JAFIMR010000010">
    <property type="protein sequence ID" value="KAI1873474.1"/>
    <property type="molecule type" value="Genomic_DNA"/>
</dbReference>
<sequence length="124" mass="14745">MSSYQQRRDKEQKERDKERKKRYEEFWQWSATVNEDLEPYPYGKSEQTWALGEKYFLHARNNGKDVITVDPGNWWEKVRESLAPLNDGETVEVNGLQFWVDTTPKDFKGKGVDKPKDEFSLLPE</sequence>
<dbReference type="AlphaFoldDB" id="A0A9Q0AS37"/>
<dbReference type="Proteomes" id="UP000829685">
    <property type="component" value="Unassembled WGS sequence"/>
</dbReference>
<proteinExistence type="predicted"/>
<accession>A0A9Q0AS37</accession>
<keyword evidence="3" id="KW-1185">Reference proteome</keyword>
<name>A0A9Q0AS37_9PEZI</name>
<reference evidence="2" key="1">
    <citation type="submission" date="2021-03" db="EMBL/GenBank/DDBJ databases">
        <title>Revisited historic fungal species revealed as producer of novel bioactive compounds through whole genome sequencing and comparative genomics.</title>
        <authorList>
            <person name="Vignolle G.A."/>
            <person name="Hochenegger N."/>
            <person name="Mach R.L."/>
            <person name="Mach-Aigner A.R."/>
            <person name="Javad Rahimi M."/>
            <person name="Salim K.A."/>
            <person name="Chan C.M."/>
            <person name="Lim L.B.L."/>
            <person name="Cai F."/>
            <person name="Druzhinina I.S."/>
            <person name="U'Ren J.M."/>
            <person name="Derntl C."/>
        </authorList>
    </citation>
    <scope>NUCLEOTIDE SEQUENCE</scope>
    <source>
        <strain evidence="2">TUCIM 5799</strain>
    </source>
</reference>
<evidence type="ECO:0000313" key="3">
    <source>
        <dbReference type="Proteomes" id="UP000829685"/>
    </source>
</evidence>
<evidence type="ECO:0000313" key="2">
    <source>
        <dbReference type="EMBL" id="KAI1873474.1"/>
    </source>
</evidence>
<comment type="caution">
    <text evidence="2">The sequence shown here is derived from an EMBL/GenBank/DDBJ whole genome shotgun (WGS) entry which is preliminary data.</text>
</comment>
<protein>
    <submittedName>
        <fullName evidence="2">Uncharacterized protein</fullName>
    </submittedName>
</protein>
<evidence type="ECO:0000256" key="1">
    <source>
        <dbReference type="SAM" id="MobiDB-lite"/>
    </source>
</evidence>
<gene>
    <name evidence="2" type="ORF">JX265_005096</name>
</gene>
<organism evidence="2 3">
    <name type="scientific">Neoarthrinium moseri</name>
    <dbReference type="NCBI Taxonomy" id="1658444"/>
    <lineage>
        <taxon>Eukaryota</taxon>
        <taxon>Fungi</taxon>
        <taxon>Dikarya</taxon>
        <taxon>Ascomycota</taxon>
        <taxon>Pezizomycotina</taxon>
        <taxon>Sordariomycetes</taxon>
        <taxon>Xylariomycetidae</taxon>
        <taxon>Amphisphaeriales</taxon>
        <taxon>Apiosporaceae</taxon>
        <taxon>Neoarthrinium</taxon>
    </lineage>
</organism>
<feature type="region of interest" description="Disordered" evidence="1">
    <location>
        <begin position="1"/>
        <end position="21"/>
    </location>
</feature>